<comment type="caution">
    <text evidence="2">The sequence shown here is derived from an EMBL/GenBank/DDBJ whole genome shotgun (WGS) entry which is preliminary data.</text>
</comment>
<keyword evidence="3" id="KW-1185">Reference proteome</keyword>
<dbReference type="EMBL" id="JAPDDR010000020">
    <property type="protein sequence ID" value="MCW1916869.1"/>
    <property type="molecule type" value="Genomic_DNA"/>
</dbReference>
<evidence type="ECO:0000313" key="3">
    <source>
        <dbReference type="Proteomes" id="UP001165653"/>
    </source>
</evidence>
<sequence length="147" mass="16630">MPKITTRPPNLEEQATLDGATTWVNELLQQEFKTEVRLTGTREDIPNLHTMLGEGPYTDDPDAELSTFGIVFGHILAHEMPLRWVVYRDEQGSDFALQYQNLQLFVFPGDMLAKRLEEGEGITEIDLDELLENLREALAEEAAKAAK</sequence>
<dbReference type="Pfam" id="PF12713">
    <property type="entry name" value="DUF3806"/>
    <property type="match status" value="1"/>
</dbReference>
<evidence type="ECO:0000259" key="1">
    <source>
        <dbReference type="Pfam" id="PF12713"/>
    </source>
</evidence>
<proteinExistence type="predicted"/>
<organism evidence="2 3">
    <name type="scientific">Luteolibacter rhizosphaerae</name>
    <dbReference type="NCBI Taxonomy" id="2989719"/>
    <lineage>
        <taxon>Bacteria</taxon>
        <taxon>Pseudomonadati</taxon>
        <taxon>Verrucomicrobiota</taxon>
        <taxon>Verrucomicrobiia</taxon>
        <taxon>Verrucomicrobiales</taxon>
        <taxon>Verrucomicrobiaceae</taxon>
        <taxon>Luteolibacter</taxon>
    </lineage>
</organism>
<reference evidence="2" key="1">
    <citation type="submission" date="2022-10" db="EMBL/GenBank/DDBJ databases">
        <title>Luteolibacter sp. GHJ8, whole genome shotgun sequencing project.</title>
        <authorList>
            <person name="Zhao G."/>
            <person name="Shen L."/>
        </authorList>
    </citation>
    <scope>NUCLEOTIDE SEQUENCE</scope>
    <source>
        <strain evidence="2">GHJ8</strain>
    </source>
</reference>
<dbReference type="Proteomes" id="UP001165653">
    <property type="component" value="Unassembled WGS sequence"/>
</dbReference>
<feature type="domain" description="DUF3806" evidence="1">
    <location>
        <begin position="61"/>
        <end position="121"/>
    </location>
</feature>
<dbReference type="Gene3D" id="1.20.120.1090">
    <property type="match status" value="1"/>
</dbReference>
<gene>
    <name evidence="2" type="ORF">OJ996_24990</name>
</gene>
<evidence type="ECO:0000313" key="2">
    <source>
        <dbReference type="EMBL" id="MCW1916869.1"/>
    </source>
</evidence>
<protein>
    <submittedName>
        <fullName evidence="2">DUF3806 domain-containing protein</fullName>
    </submittedName>
</protein>
<name>A0ABT3GB89_9BACT</name>
<dbReference type="RefSeq" id="WP_264516488.1">
    <property type="nucleotide sequence ID" value="NZ_JAPDDR010000020.1"/>
</dbReference>
<dbReference type="InterPro" id="IPR024266">
    <property type="entry name" value="DUF3806"/>
</dbReference>
<accession>A0ABT3GB89</accession>